<keyword evidence="3" id="KW-0418">Kinase</keyword>
<gene>
    <name evidence="3" type="primary">PKMYT1</name>
</gene>
<evidence type="ECO:0000256" key="1">
    <source>
        <dbReference type="SAM" id="MobiDB-lite"/>
    </source>
</evidence>
<evidence type="ECO:0000313" key="2">
    <source>
        <dbReference type="Proteomes" id="UP000504617"/>
    </source>
</evidence>
<keyword evidence="3" id="KW-0808">Transferase</keyword>
<dbReference type="KEGG" id="tsr:106540348"/>
<evidence type="ECO:0000313" key="3">
    <source>
        <dbReference type="RefSeq" id="XP_013910898.1"/>
    </source>
</evidence>
<dbReference type="RefSeq" id="XP_013910898.1">
    <property type="nucleotide sequence ID" value="XM_014055423.1"/>
</dbReference>
<sequence>MLEPNHLLRPSVEMLLNSSLMQKTERWRKLVLLAHSGIQQGVSVYKTLLRFMQWLWGALYRPAQWLLFWRKTVPVTPPHSPFLLPLENSNLTSDWGEEDDDDKESFGDDVFDLSEISKGHNHTCPVELQSLDKQPGSPLLTICPCAGSTSTPRHPSPQQTRCRKSRSFTLQGSPNLSRISLKSPCSSPTSSNMLPANTLQHTPTYDETEVKWESVLLQCSDECSTFEPKNLLSLFEDYTTPKQKCQS</sequence>
<dbReference type="GeneID" id="106540348"/>
<keyword evidence="2" id="KW-1185">Reference proteome</keyword>
<accession>A0A6I9XIZ6</accession>
<proteinExistence type="predicted"/>
<dbReference type="CTD" id="9088"/>
<reference evidence="3" key="1">
    <citation type="submission" date="2025-08" db="UniProtKB">
        <authorList>
            <consortium name="RefSeq"/>
        </authorList>
    </citation>
    <scope>IDENTIFICATION</scope>
    <source>
        <tissue evidence="3">Skeletal muscle</tissue>
    </source>
</reference>
<feature type="compositionally biased region" description="Low complexity" evidence="1">
    <location>
        <begin position="180"/>
        <end position="191"/>
    </location>
</feature>
<dbReference type="Proteomes" id="UP000504617">
    <property type="component" value="Unplaced"/>
</dbReference>
<organism evidence="2 3">
    <name type="scientific">Thamnophis sirtalis</name>
    <dbReference type="NCBI Taxonomy" id="35019"/>
    <lineage>
        <taxon>Eukaryota</taxon>
        <taxon>Metazoa</taxon>
        <taxon>Chordata</taxon>
        <taxon>Craniata</taxon>
        <taxon>Vertebrata</taxon>
        <taxon>Euteleostomi</taxon>
        <taxon>Lepidosauria</taxon>
        <taxon>Squamata</taxon>
        <taxon>Bifurcata</taxon>
        <taxon>Unidentata</taxon>
        <taxon>Episquamata</taxon>
        <taxon>Toxicofera</taxon>
        <taxon>Serpentes</taxon>
        <taxon>Colubroidea</taxon>
        <taxon>Colubridae</taxon>
        <taxon>Natricinae</taxon>
        <taxon>Thamnophis</taxon>
    </lineage>
</organism>
<dbReference type="AlphaFoldDB" id="A0A6I9XIZ6"/>
<name>A0A6I9XIZ6_9SAUR</name>
<dbReference type="OrthoDB" id="5337378at2759"/>
<dbReference type="GO" id="GO:0016301">
    <property type="term" value="F:kinase activity"/>
    <property type="evidence" value="ECO:0007669"/>
    <property type="project" value="UniProtKB-KW"/>
</dbReference>
<feature type="region of interest" description="Disordered" evidence="1">
    <location>
        <begin position="180"/>
        <end position="199"/>
    </location>
</feature>
<protein>
    <submittedName>
        <fullName evidence="3">Membrane-associated tyrosine- and threonine-specific cdc2-inhibitory kinase</fullName>
    </submittedName>
</protein>